<accession>A0A183D0L5</accession>
<reference evidence="5" key="1">
    <citation type="submission" date="2016-06" db="UniProtKB">
        <authorList>
            <consortium name="WormBaseParasite"/>
        </authorList>
    </citation>
    <scope>IDENTIFICATION</scope>
</reference>
<feature type="coiled-coil region" evidence="1">
    <location>
        <begin position="62"/>
        <end position="89"/>
    </location>
</feature>
<name>A0A183D0L5_9BILA</name>
<evidence type="ECO:0000256" key="1">
    <source>
        <dbReference type="SAM" id="Coils"/>
    </source>
</evidence>
<dbReference type="PANTHER" id="PTHR23034:SF2">
    <property type="entry name" value="GLUTAMATE-RICH PROTEIN 3"/>
    <property type="match status" value="1"/>
</dbReference>
<protein>
    <submittedName>
        <fullName evidence="5">DMAP1 domain-containing protein</fullName>
    </submittedName>
</protein>
<proteinExistence type="predicted"/>
<evidence type="ECO:0000313" key="4">
    <source>
        <dbReference type="Proteomes" id="UP000271098"/>
    </source>
</evidence>
<evidence type="ECO:0000313" key="3">
    <source>
        <dbReference type="EMBL" id="VDK33092.1"/>
    </source>
</evidence>
<dbReference type="EMBL" id="UYRT01003266">
    <property type="protein sequence ID" value="VDK33092.1"/>
    <property type="molecule type" value="Genomic_DNA"/>
</dbReference>
<sequence length="187" mass="21867">MTSANAMNDDLLDNYNPLYDVHLRQYFALPHMQRHLRNIGLLEENEDDLGDGVSRTRHHVTIDKILRNREAELQKYADLQRKLDAAEKIEICRRIRSGATSLSACNRVKPSRSLSRGRHMKAHQSRRSSTSTDDKDLIKKIETENEEPTYPNASLVFNRLSSSILKYRYLHKVHFKSIFYVYCIFVD</sequence>
<gene>
    <name evidence="3" type="ORF">GPUH_LOCUS2256</name>
</gene>
<feature type="compositionally biased region" description="Basic residues" evidence="2">
    <location>
        <begin position="115"/>
        <end position="126"/>
    </location>
</feature>
<dbReference type="Proteomes" id="UP000271098">
    <property type="component" value="Unassembled WGS sequence"/>
</dbReference>
<keyword evidence="4" id="KW-1185">Reference proteome</keyword>
<evidence type="ECO:0000313" key="5">
    <source>
        <dbReference type="WBParaSite" id="GPUH_0000226101-mRNA-1"/>
    </source>
</evidence>
<dbReference type="OrthoDB" id="5838632at2759"/>
<keyword evidence="1" id="KW-0175">Coiled coil</keyword>
<evidence type="ECO:0000256" key="2">
    <source>
        <dbReference type="SAM" id="MobiDB-lite"/>
    </source>
</evidence>
<feature type="region of interest" description="Disordered" evidence="2">
    <location>
        <begin position="108"/>
        <end position="137"/>
    </location>
</feature>
<dbReference type="PANTHER" id="PTHR23034">
    <property type="entry name" value="GLUTAMATE-RICH PROTEIN 3"/>
    <property type="match status" value="1"/>
</dbReference>
<organism evidence="5">
    <name type="scientific">Gongylonema pulchrum</name>
    <dbReference type="NCBI Taxonomy" id="637853"/>
    <lineage>
        <taxon>Eukaryota</taxon>
        <taxon>Metazoa</taxon>
        <taxon>Ecdysozoa</taxon>
        <taxon>Nematoda</taxon>
        <taxon>Chromadorea</taxon>
        <taxon>Rhabditida</taxon>
        <taxon>Spirurina</taxon>
        <taxon>Spiruromorpha</taxon>
        <taxon>Spiruroidea</taxon>
        <taxon>Gongylonematidae</taxon>
        <taxon>Gongylonema</taxon>
    </lineage>
</organism>
<dbReference type="WBParaSite" id="GPUH_0000226101-mRNA-1">
    <property type="protein sequence ID" value="GPUH_0000226101-mRNA-1"/>
    <property type="gene ID" value="GPUH_0000226101"/>
</dbReference>
<dbReference type="AlphaFoldDB" id="A0A183D0L5"/>
<dbReference type="InterPro" id="IPR027962">
    <property type="entry name" value="ERICH3"/>
</dbReference>
<reference evidence="3 4" key="2">
    <citation type="submission" date="2018-11" db="EMBL/GenBank/DDBJ databases">
        <authorList>
            <consortium name="Pathogen Informatics"/>
        </authorList>
    </citation>
    <scope>NUCLEOTIDE SEQUENCE [LARGE SCALE GENOMIC DNA]</scope>
</reference>